<evidence type="ECO:0000313" key="6">
    <source>
        <dbReference type="Proteomes" id="UP000298781"/>
    </source>
</evidence>
<feature type="chain" id="PRO_5020411449" evidence="4">
    <location>
        <begin position="26"/>
        <end position="363"/>
    </location>
</feature>
<evidence type="ECO:0000256" key="2">
    <source>
        <dbReference type="PIRSR" id="PIRSR039026-1"/>
    </source>
</evidence>
<feature type="binding site" evidence="3">
    <location>
        <position position="213"/>
    </location>
    <ligand>
        <name>substrate</name>
    </ligand>
</feature>
<dbReference type="GO" id="GO:0031317">
    <property type="term" value="C:tripartite ATP-independent periplasmic transporter complex"/>
    <property type="evidence" value="ECO:0007669"/>
    <property type="project" value="InterPro"/>
</dbReference>
<protein>
    <submittedName>
        <fullName evidence="5">ABC transporter substrate-binding protein</fullName>
    </submittedName>
</protein>
<dbReference type="RefSeq" id="WP_136962153.1">
    <property type="nucleotide sequence ID" value="NZ_CP039690.1"/>
</dbReference>
<dbReference type="OrthoDB" id="9780733at2"/>
<dbReference type="PANTHER" id="PTHR33376">
    <property type="match status" value="1"/>
</dbReference>
<sequence>MQRRTFVTSAGAGLVAAAVASPAVAQSMPEIRWRLTSSFPKSLDTLFGVSEVFAKRLAEITDNRFIIQPFAAGEIVPGLQALDAVSNGTVEACHTASYYYVGKDPTFTFGTALPFGMNPRQQNAWFIEGGGTDLLNEFYKSYNVTAISCGNTGTQMGGWFRKEIRTVEDLRGLKFRVGGFAGRILTRLGVVPQQIAGGDIYPALEKGTIDAAEWVGPHDDEKLGFAKVAPYYYYPGWWEGGAQVQTFANIAKWETLPKHYKAAYEAAAYQAGTWMQARYDASNPAALRRLVAQGTQLRPFTLEVMEACYKQAHELYAEVAAQNPWFKRVLDHTLAFRNEEYLWFQVAEYSFDSFMIRMRARSN</sequence>
<dbReference type="Pfam" id="PF03480">
    <property type="entry name" value="DctP"/>
    <property type="match status" value="1"/>
</dbReference>
<gene>
    <name evidence="5" type="ORF">E8M01_22220</name>
</gene>
<dbReference type="Gene3D" id="3.40.190.170">
    <property type="entry name" value="Bacterial extracellular solute-binding protein, family 7"/>
    <property type="match status" value="1"/>
</dbReference>
<dbReference type="GO" id="GO:0046872">
    <property type="term" value="F:metal ion binding"/>
    <property type="evidence" value="ECO:0007669"/>
    <property type="project" value="UniProtKB-KW"/>
</dbReference>
<evidence type="ECO:0000313" key="5">
    <source>
        <dbReference type="EMBL" id="QCI66713.1"/>
    </source>
</evidence>
<dbReference type="CDD" id="cd13682">
    <property type="entry name" value="PBP2_TRAP_alpha-ketoacid"/>
    <property type="match status" value="1"/>
</dbReference>
<dbReference type="AlphaFoldDB" id="A0A4D7B706"/>
<reference evidence="5 6" key="1">
    <citation type="submission" date="2019-04" db="EMBL/GenBank/DDBJ databases">
        <title>Phreatobacter aquaticus sp. nov.</title>
        <authorList>
            <person name="Choi A."/>
        </authorList>
    </citation>
    <scope>NUCLEOTIDE SEQUENCE [LARGE SCALE GENOMIC DNA]</scope>
    <source>
        <strain evidence="5 6">KCTC 52518</strain>
    </source>
</reference>
<dbReference type="GO" id="GO:0015849">
    <property type="term" value="P:organic acid transport"/>
    <property type="evidence" value="ECO:0007669"/>
    <property type="project" value="InterPro"/>
</dbReference>
<keyword evidence="6" id="KW-1185">Reference proteome</keyword>
<dbReference type="PANTHER" id="PTHR33376:SF5">
    <property type="entry name" value="EXTRACYTOPLASMIC SOLUTE RECEPTOR PROTEIN"/>
    <property type="match status" value="1"/>
</dbReference>
<dbReference type="Proteomes" id="UP000298781">
    <property type="component" value="Chromosome"/>
</dbReference>
<dbReference type="InterPro" id="IPR018389">
    <property type="entry name" value="DctP_fam"/>
</dbReference>
<feature type="binding site" evidence="2">
    <location>
        <position position="155"/>
    </location>
    <ligand>
        <name>substrate</name>
    </ligand>
</feature>
<name>A0A4D7B706_9HYPH</name>
<evidence type="ECO:0000256" key="3">
    <source>
        <dbReference type="PIRSR" id="PIRSR039026-2"/>
    </source>
</evidence>
<dbReference type="GO" id="GO:0043177">
    <property type="term" value="F:organic acid binding"/>
    <property type="evidence" value="ECO:0007669"/>
    <property type="project" value="InterPro"/>
</dbReference>
<keyword evidence="3" id="KW-0479">Metal-binding</keyword>
<feature type="binding site" evidence="3">
    <location>
        <position position="214"/>
    </location>
    <ligand>
        <name>Na(+)</name>
        <dbReference type="ChEBI" id="CHEBI:29101"/>
    </ligand>
</feature>
<dbReference type="InterPro" id="IPR038404">
    <property type="entry name" value="TRAP_DctP_sf"/>
</dbReference>
<dbReference type="PIRSF" id="PIRSF039026">
    <property type="entry name" value="SiaP"/>
    <property type="match status" value="1"/>
</dbReference>
<organism evidence="5 6">
    <name type="scientific">Phreatobacter stygius</name>
    <dbReference type="NCBI Taxonomy" id="1940610"/>
    <lineage>
        <taxon>Bacteria</taxon>
        <taxon>Pseudomonadati</taxon>
        <taxon>Pseudomonadota</taxon>
        <taxon>Alphaproteobacteria</taxon>
        <taxon>Hyphomicrobiales</taxon>
        <taxon>Phreatobacteraceae</taxon>
        <taxon>Phreatobacter</taxon>
    </lineage>
</organism>
<dbReference type="Gene3D" id="3.40.190.10">
    <property type="entry name" value="Periplasmic binding protein-like II"/>
    <property type="match status" value="1"/>
</dbReference>
<keyword evidence="1 4" id="KW-0732">Signal</keyword>
<evidence type="ECO:0000256" key="4">
    <source>
        <dbReference type="SAM" id="SignalP"/>
    </source>
</evidence>
<dbReference type="SUPFAM" id="SSF53850">
    <property type="entry name" value="Periplasmic binding protein-like II"/>
    <property type="match status" value="1"/>
</dbReference>
<feature type="binding site" evidence="3">
    <location>
        <position position="239"/>
    </location>
    <ligand>
        <name>substrate</name>
    </ligand>
</feature>
<dbReference type="InterPro" id="IPR026289">
    <property type="entry name" value="SBP_TakP-like"/>
</dbReference>
<evidence type="ECO:0000256" key="1">
    <source>
        <dbReference type="ARBA" id="ARBA00022729"/>
    </source>
</evidence>
<dbReference type="KEGG" id="pstg:E8M01_22220"/>
<dbReference type="GO" id="GO:0055085">
    <property type="term" value="P:transmembrane transport"/>
    <property type="evidence" value="ECO:0007669"/>
    <property type="project" value="InterPro"/>
</dbReference>
<accession>A0A4D7B706</accession>
<dbReference type="InterPro" id="IPR041722">
    <property type="entry name" value="TakP/all3028"/>
</dbReference>
<feature type="signal peptide" evidence="4">
    <location>
        <begin position="1"/>
        <end position="25"/>
    </location>
</feature>
<feature type="binding site" evidence="2">
    <location>
        <position position="176"/>
    </location>
    <ligand>
        <name>substrate</name>
    </ligand>
</feature>
<proteinExistence type="predicted"/>
<dbReference type="EMBL" id="CP039690">
    <property type="protein sequence ID" value="QCI66713.1"/>
    <property type="molecule type" value="Genomic_DNA"/>
</dbReference>